<dbReference type="SUPFAM" id="SSF56801">
    <property type="entry name" value="Acetyl-CoA synthetase-like"/>
    <property type="match status" value="1"/>
</dbReference>
<dbReference type="PANTHER" id="PTHR43201:SF32">
    <property type="entry name" value="2-SUCCINYLBENZOATE--COA LIGASE, CHLOROPLASTIC_PEROXISOMAL"/>
    <property type="match status" value="1"/>
</dbReference>
<dbReference type="GO" id="GO:0006631">
    <property type="term" value="P:fatty acid metabolic process"/>
    <property type="evidence" value="ECO:0007669"/>
    <property type="project" value="TreeGrafter"/>
</dbReference>
<dbReference type="InterPro" id="IPR036736">
    <property type="entry name" value="ACP-like_sf"/>
</dbReference>
<keyword evidence="3" id="KW-1185">Reference proteome</keyword>
<dbReference type="InterPro" id="IPR009081">
    <property type="entry name" value="PP-bd_ACP"/>
</dbReference>
<dbReference type="InterPro" id="IPR000873">
    <property type="entry name" value="AMP-dep_synth/lig_dom"/>
</dbReference>
<feature type="domain" description="Carrier" evidence="1">
    <location>
        <begin position="270"/>
        <end position="349"/>
    </location>
</feature>
<sequence>MLEPIRWAAWAVMRVLLSLRYTVKVVGTEAVRNRPGPYLIMPNHPAFTDPPNLLVRLWPVFRMRPLFLESNFRNPLFKPFAWLLRGIKMPDIVRASAEDRRRAEGAVGAVIAALRAGENVILWPSGRLSRDGAEHLGGARSAADVLAAVPGVTVVLARTRGLWGSMFSWADGQPSISTGLVRGLGLWAANLFVFAPRRRVTVTLEAFTPDQRPAPTREAVNKWLDEWYNADAPHEEPVFVPRHFLFGPRTHAYPPPAAAAHEYDLSKVKPETRAVVAQFISDKLKRPLAPDETAADATFLQLGMDSLDAMDVALAVEQRFGFSSDTVPTTVGGLWAIAEGLSQNAPPKPPPAGWFDPAPDDAPLTILGETVSAAFLTQAVARKKQVIAADDLAGGVTYEKCIVGAWAMSAKFRAIAAPNVGLMLPAAVACDLAFLGLHLADKLPVMLNWTTGPGNLAHAAKIMGLTHVVTSKAFIDRTQVQVPGTQFVFLEDVRAGLGKWGLLRKLLAVRLFPGAVRAGLLKAVSADPNRPAVVLFTSGSEKAPKAVPLTHANIISDQRGCLEALDVKRNNSVLGFLPMFHSFGLTITGLLPLFVGVRVVHHPDPTDSGALARKAAAYKATLVAGTPTFISYIFERAKPGELDTLALIILGAEKAPPALFERAKSAAPNADVIEGYGITECAPVVSVTRPGQPRRPNSIGPPLPGVEVCATDLETKAVLPRGRMGMLHVRGPNVFPGYIGYDGPSPFEELNGRMWYVTGDLAAVDESGEVIFHGRLKRFLKAGGEMISLPALEEPLAKKYPPTDAGPRVAVEGVETPDGRRIVLFTTEPITVRDANALLQAEGLRGVMRLDDVKQLEKLPVLGTGKTDYKVLRAMIT</sequence>
<dbReference type="PANTHER" id="PTHR43201">
    <property type="entry name" value="ACYL-COA SYNTHETASE"/>
    <property type="match status" value="1"/>
</dbReference>
<evidence type="ECO:0000313" key="3">
    <source>
        <dbReference type="Proteomes" id="UP000503447"/>
    </source>
</evidence>
<dbReference type="GO" id="GO:0031956">
    <property type="term" value="F:medium-chain fatty acid-CoA ligase activity"/>
    <property type="evidence" value="ECO:0007669"/>
    <property type="project" value="TreeGrafter"/>
</dbReference>
<dbReference type="Gene3D" id="1.10.1200.10">
    <property type="entry name" value="ACP-like"/>
    <property type="match status" value="1"/>
</dbReference>
<dbReference type="CDD" id="cd07989">
    <property type="entry name" value="LPLAT_AGPAT-like"/>
    <property type="match status" value="1"/>
</dbReference>
<protein>
    <recommendedName>
        <fullName evidence="1">Carrier domain-containing protein</fullName>
    </recommendedName>
</protein>
<accession>A0A6M5YRN8</accession>
<dbReference type="SUPFAM" id="SSF69593">
    <property type="entry name" value="Glycerol-3-phosphate (1)-acyltransferase"/>
    <property type="match status" value="1"/>
</dbReference>
<reference evidence="3" key="1">
    <citation type="submission" date="2020-05" db="EMBL/GenBank/DDBJ databases">
        <title>Frigoriglobus tundricola gen. nov., sp. nov., a psychrotolerant cellulolytic planctomycete of the family Gemmataceae with two divergent copies of 16S rRNA gene.</title>
        <authorList>
            <person name="Kulichevskaya I.S."/>
            <person name="Ivanova A.A."/>
            <person name="Naumoff D.G."/>
            <person name="Beletsky A.V."/>
            <person name="Rijpstra W.I.C."/>
            <person name="Sinninghe Damste J.S."/>
            <person name="Mardanov A.V."/>
            <person name="Ravin N.V."/>
            <person name="Dedysh S.N."/>
        </authorList>
    </citation>
    <scope>NUCLEOTIDE SEQUENCE [LARGE SCALE GENOMIC DNA]</scope>
    <source>
        <strain evidence="3">PL17</strain>
    </source>
</reference>
<proteinExistence type="predicted"/>
<dbReference type="EMBL" id="CP053452">
    <property type="protein sequence ID" value="QJW96026.1"/>
    <property type="molecule type" value="Genomic_DNA"/>
</dbReference>
<dbReference type="Pfam" id="PF00550">
    <property type="entry name" value="PP-binding"/>
    <property type="match status" value="1"/>
</dbReference>
<evidence type="ECO:0000313" key="2">
    <source>
        <dbReference type="EMBL" id="QJW96026.1"/>
    </source>
</evidence>
<dbReference type="SMART" id="SM00563">
    <property type="entry name" value="PlsC"/>
    <property type="match status" value="1"/>
</dbReference>
<dbReference type="RefSeq" id="WP_171471683.1">
    <property type="nucleotide sequence ID" value="NZ_CP053452.2"/>
</dbReference>
<dbReference type="AlphaFoldDB" id="A0A6M5YRN8"/>
<gene>
    <name evidence="2" type="ORF">FTUN_3580</name>
</gene>
<dbReference type="Proteomes" id="UP000503447">
    <property type="component" value="Chromosome"/>
</dbReference>
<dbReference type="InterPro" id="IPR002123">
    <property type="entry name" value="Plipid/glycerol_acylTrfase"/>
</dbReference>
<dbReference type="InterPro" id="IPR042099">
    <property type="entry name" value="ANL_N_sf"/>
</dbReference>
<dbReference type="KEGG" id="ftj:FTUN_3580"/>
<organism evidence="2 3">
    <name type="scientific">Frigoriglobus tundricola</name>
    <dbReference type="NCBI Taxonomy" id="2774151"/>
    <lineage>
        <taxon>Bacteria</taxon>
        <taxon>Pseudomonadati</taxon>
        <taxon>Planctomycetota</taxon>
        <taxon>Planctomycetia</taxon>
        <taxon>Gemmatales</taxon>
        <taxon>Gemmataceae</taxon>
        <taxon>Frigoriglobus</taxon>
    </lineage>
</organism>
<dbReference type="PROSITE" id="PS50075">
    <property type="entry name" value="CARRIER"/>
    <property type="match status" value="1"/>
</dbReference>
<name>A0A6M5YRN8_9BACT</name>
<dbReference type="GO" id="GO:0016746">
    <property type="term" value="F:acyltransferase activity"/>
    <property type="evidence" value="ECO:0007669"/>
    <property type="project" value="InterPro"/>
</dbReference>
<dbReference type="Pfam" id="PF01553">
    <property type="entry name" value="Acyltransferase"/>
    <property type="match status" value="1"/>
</dbReference>
<dbReference type="Pfam" id="PF00501">
    <property type="entry name" value="AMP-binding"/>
    <property type="match status" value="1"/>
</dbReference>
<dbReference type="Gene3D" id="3.40.50.12780">
    <property type="entry name" value="N-terminal domain of ligase-like"/>
    <property type="match status" value="1"/>
</dbReference>
<evidence type="ECO:0000259" key="1">
    <source>
        <dbReference type="PROSITE" id="PS50075"/>
    </source>
</evidence>
<dbReference type="SUPFAM" id="SSF47336">
    <property type="entry name" value="ACP-like"/>
    <property type="match status" value="1"/>
</dbReference>